<dbReference type="SUPFAM" id="SSF52096">
    <property type="entry name" value="ClpP/crotonase"/>
    <property type="match status" value="1"/>
</dbReference>
<dbReference type="Pfam" id="PF22694">
    <property type="entry name" value="CtpB_N-like"/>
    <property type="match status" value="1"/>
</dbReference>
<keyword evidence="7" id="KW-0472">Membrane</keyword>
<dbReference type="InterPro" id="IPR029045">
    <property type="entry name" value="ClpP/crotonase-like_dom_sf"/>
</dbReference>
<organism evidence="9 10">
    <name type="scientific">Rummeliibacillus stabekisii</name>
    <dbReference type="NCBI Taxonomy" id="241244"/>
    <lineage>
        <taxon>Bacteria</taxon>
        <taxon>Bacillati</taxon>
        <taxon>Bacillota</taxon>
        <taxon>Bacilli</taxon>
        <taxon>Bacillales</taxon>
        <taxon>Caryophanaceae</taxon>
        <taxon>Rummeliibacillus</taxon>
    </lineage>
</organism>
<dbReference type="OrthoDB" id="9812068at2"/>
<feature type="region of interest" description="Disordered" evidence="6">
    <location>
        <begin position="1"/>
        <end position="22"/>
    </location>
</feature>
<dbReference type="CDD" id="cd07560">
    <property type="entry name" value="Peptidase_S41_CPP"/>
    <property type="match status" value="1"/>
</dbReference>
<dbReference type="Gene3D" id="2.30.42.10">
    <property type="match status" value="1"/>
</dbReference>
<keyword evidence="7" id="KW-1133">Transmembrane helix</keyword>
<dbReference type="AlphaFoldDB" id="A0A143HC92"/>
<dbReference type="Pfam" id="PF03572">
    <property type="entry name" value="Peptidase_S41"/>
    <property type="match status" value="1"/>
</dbReference>
<keyword evidence="4 5" id="KW-0720">Serine protease</keyword>
<evidence type="ECO:0000256" key="7">
    <source>
        <dbReference type="SAM" id="Phobius"/>
    </source>
</evidence>
<dbReference type="FunFam" id="2.30.42.10:FF:000063">
    <property type="entry name" value="Peptidase, S41 family"/>
    <property type="match status" value="1"/>
</dbReference>
<dbReference type="GO" id="GO:0006508">
    <property type="term" value="P:proteolysis"/>
    <property type="evidence" value="ECO:0007669"/>
    <property type="project" value="UniProtKB-KW"/>
</dbReference>
<dbReference type="SUPFAM" id="SSF47090">
    <property type="entry name" value="PGBD-like"/>
    <property type="match status" value="1"/>
</dbReference>
<dbReference type="InterPro" id="IPR002477">
    <property type="entry name" value="Peptidoglycan-bd-like"/>
</dbReference>
<feature type="domain" description="PDZ" evidence="8">
    <location>
        <begin position="126"/>
        <end position="190"/>
    </location>
</feature>
<dbReference type="InterPro" id="IPR036365">
    <property type="entry name" value="PGBD-like_sf"/>
</dbReference>
<dbReference type="STRING" id="241244.ATY39_07620"/>
<evidence type="ECO:0000256" key="1">
    <source>
        <dbReference type="ARBA" id="ARBA00009179"/>
    </source>
</evidence>
<dbReference type="GO" id="GO:0007165">
    <property type="term" value="P:signal transduction"/>
    <property type="evidence" value="ECO:0007669"/>
    <property type="project" value="TreeGrafter"/>
</dbReference>
<dbReference type="InterPro" id="IPR036034">
    <property type="entry name" value="PDZ_sf"/>
</dbReference>
<evidence type="ECO:0000256" key="3">
    <source>
        <dbReference type="ARBA" id="ARBA00022801"/>
    </source>
</evidence>
<sequence length="499" mass="54527">MDDKTKQEQEQNESQSETDANHGKVTGKYIRMKPFAFIMMIMVLVLGTSGITIFALTVGEDKVVEVRTPAHGEFQKLFNAYDELSKGYYKKIDTDKLVNGAVDGMISALGDPYSDYMNKKEASAFNESISSSFQGIGAEVQEKDGHIVVVSPIKNSPAEKSGIKTNDIIKKVDGKSIDGMTASQAVLLIRGKKGTEVTLEIQRGSSSKLTTFKITRADIPVETVYAEMMKNKIAHIQITSFSDGTYKELLSALDDMEAKGMKGLVLDVRQNPGGLVESVENIANLFVPKGQPIVQFEDRSGNKQVYKAEDGRKVKVPTTVLIDGGSASASEILAGALNESSHIKLVGETSFGKGTMQTAENLPDGSNLKFTMAKWLTPKGNWIHEKGIKPNVKVNYPSYASLPYLDPDKTFKEGALSDSVKVAEKLLQAAGYNPGKIDGLYDVSTKLAVEQFQKDNKLKETGILKGDTTYALMNKIRLKIKKEDPQLKKAASIVKAEMK</sequence>
<feature type="transmembrane region" description="Helical" evidence="7">
    <location>
        <begin position="35"/>
        <end position="58"/>
    </location>
</feature>
<dbReference type="Gene3D" id="3.90.226.10">
    <property type="entry name" value="2-enoyl-CoA Hydratase, Chain A, domain 1"/>
    <property type="match status" value="1"/>
</dbReference>
<dbReference type="SUPFAM" id="SSF50156">
    <property type="entry name" value="PDZ domain-like"/>
    <property type="match status" value="1"/>
</dbReference>
<evidence type="ECO:0000313" key="9">
    <source>
        <dbReference type="EMBL" id="AMW99344.1"/>
    </source>
</evidence>
<evidence type="ECO:0000256" key="5">
    <source>
        <dbReference type="RuleBase" id="RU004404"/>
    </source>
</evidence>
<protein>
    <submittedName>
        <fullName evidence="9">Peptidase S41</fullName>
    </submittedName>
</protein>
<reference evidence="10" key="2">
    <citation type="submission" date="2016-03" db="EMBL/GenBank/DDBJ databases">
        <authorList>
            <person name="Seldin L."/>
        </authorList>
    </citation>
    <scope>NUCLEOTIDE SEQUENCE [LARGE SCALE GENOMIC DNA]</scope>
    <source>
        <strain evidence="10">PP9</strain>
    </source>
</reference>
<dbReference type="PROSITE" id="PS50106">
    <property type="entry name" value="PDZ"/>
    <property type="match status" value="1"/>
</dbReference>
<dbReference type="Gene3D" id="1.10.101.10">
    <property type="entry name" value="PGBD-like superfamily/PGBD"/>
    <property type="match status" value="1"/>
</dbReference>
<dbReference type="InterPro" id="IPR005151">
    <property type="entry name" value="Tail-specific_protease"/>
</dbReference>
<dbReference type="NCBIfam" id="TIGR00225">
    <property type="entry name" value="prc"/>
    <property type="match status" value="1"/>
</dbReference>
<dbReference type="InterPro" id="IPR001478">
    <property type="entry name" value="PDZ"/>
</dbReference>
<proteinExistence type="inferred from homology"/>
<dbReference type="EMBL" id="CP014806">
    <property type="protein sequence ID" value="AMW99344.1"/>
    <property type="molecule type" value="Genomic_DNA"/>
</dbReference>
<keyword evidence="10" id="KW-1185">Reference proteome</keyword>
<keyword evidence="7" id="KW-0812">Transmembrane</keyword>
<keyword evidence="3 5" id="KW-0378">Hydrolase</keyword>
<evidence type="ECO:0000256" key="2">
    <source>
        <dbReference type="ARBA" id="ARBA00022670"/>
    </source>
</evidence>
<dbReference type="GO" id="GO:0008236">
    <property type="term" value="F:serine-type peptidase activity"/>
    <property type="evidence" value="ECO:0007669"/>
    <property type="project" value="UniProtKB-KW"/>
</dbReference>
<accession>A0A143HC92</accession>
<reference evidence="9 10" key="1">
    <citation type="journal article" date="2016" name="Genome Announc.">
        <title>Whole-Genome Sequence of Rummeliibacillus stabekisii Strain PP9 Isolated from Antarctic Soil.</title>
        <authorList>
            <person name="da Mota F.F."/>
            <person name="Vollu R.E."/>
            <person name="Jurelevicius D."/>
            <person name="Seldin L."/>
        </authorList>
    </citation>
    <scope>NUCLEOTIDE SEQUENCE [LARGE SCALE GENOMIC DNA]</scope>
    <source>
        <strain evidence="9 10">PP9</strain>
    </source>
</reference>
<evidence type="ECO:0000256" key="4">
    <source>
        <dbReference type="ARBA" id="ARBA00022825"/>
    </source>
</evidence>
<evidence type="ECO:0000256" key="6">
    <source>
        <dbReference type="SAM" id="MobiDB-lite"/>
    </source>
</evidence>
<comment type="similarity">
    <text evidence="1 5">Belongs to the peptidase S41A family.</text>
</comment>
<dbReference type="GO" id="GO:0004175">
    <property type="term" value="F:endopeptidase activity"/>
    <property type="evidence" value="ECO:0007669"/>
    <property type="project" value="TreeGrafter"/>
</dbReference>
<dbReference type="Pfam" id="PF13180">
    <property type="entry name" value="PDZ_2"/>
    <property type="match status" value="1"/>
</dbReference>
<name>A0A143HC92_9BACL</name>
<dbReference type="PANTHER" id="PTHR32060:SF30">
    <property type="entry name" value="CARBOXY-TERMINAL PROCESSING PROTEASE CTPA"/>
    <property type="match status" value="1"/>
</dbReference>
<keyword evidence="2 5" id="KW-0645">Protease</keyword>
<dbReference type="Gene3D" id="3.30.750.44">
    <property type="match status" value="1"/>
</dbReference>
<dbReference type="SMART" id="SM00245">
    <property type="entry name" value="TSPc"/>
    <property type="match status" value="1"/>
</dbReference>
<dbReference type="CDD" id="cd06782">
    <property type="entry name" value="cpPDZ_CPP-like"/>
    <property type="match status" value="1"/>
</dbReference>
<dbReference type="PANTHER" id="PTHR32060">
    <property type="entry name" value="TAIL-SPECIFIC PROTEASE"/>
    <property type="match status" value="1"/>
</dbReference>
<dbReference type="InterPro" id="IPR004447">
    <property type="entry name" value="Peptidase_S41A"/>
</dbReference>
<gene>
    <name evidence="9" type="ORF">ATY39_07620</name>
</gene>
<dbReference type="Proteomes" id="UP000076021">
    <property type="component" value="Chromosome"/>
</dbReference>
<dbReference type="Pfam" id="PF01471">
    <property type="entry name" value="PG_binding_1"/>
    <property type="match status" value="1"/>
</dbReference>
<evidence type="ECO:0000313" key="10">
    <source>
        <dbReference type="Proteomes" id="UP000076021"/>
    </source>
</evidence>
<dbReference type="InterPro" id="IPR055210">
    <property type="entry name" value="CtpA/B_N"/>
</dbReference>
<dbReference type="RefSeq" id="WP_066788078.1">
    <property type="nucleotide sequence ID" value="NZ_CP014806.1"/>
</dbReference>
<dbReference type="KEGG" id="rst:ATY39_07620"/>
<dbReference type="InterPro" id="IPR036366">
    <property type="entry name" value="PGBDSf"/>
</dbReference>
<dbReference type="GO" id="GO:0030288">
    <property type="term" value="C:outer membrane-bounded periplasmic space"/>
    <property type="evidence" value="ECO:0007669"/>
    <property type="project" value="TreeGrafter"/>
</dbReference>
<dbReference type="SMART" id="SM00228">
    <property type="entry name" value="PDZ"/>
    <property type="match status" value="1"/>
</dbReference>
<evidence type="ECO:0000259" key="8">
    <source>
        <dbReference type="PROSITE" id="PS50106"/>
    </source>
</evidence>